<proteinExistence type="inferred from homology"/>
<sequence>MKTYIAFQAIDDELKEVRLPIPTPESEQVLIKVEACGICGADKSDVANAKVPRVVGHEVIGRIVAVGENMPKRWFVGQRVGVGRLGGHCNECDTCRSGAFNLCPHQAIIGATADGGYAEYMLARHTGLVSVPNELDAVQSAPLLCAGLATFNALKKSGAEAGDLVAIVGVGGLGHLAVQYAAKMGFEVVAIGRKPELAEHIKALGGDHYFTGDDVVQQLQNLGGAKAIISTINHADTVAEIAKALAPQGKLVILGADKTPLALSIGQLVGGERSVIGSLTGTPLENEKTLKFSRLSHIQAQIERYPLSQAKTAFERMRDGEVRFRAVLEMR</sequence>
<keyword evidence="5" id="KW-0560">Oxidoreductase</keyword>
<accession>A0ABX6UVS7</accession>
<dbReference type="Pfam" id="PF08240">
    <property type="entry name" value="ADH_N"/>
    <property type="match status" value="1"/>
</dbReference>
<dbReference type="SUPFAM" id="SSF51735">
    <property type="entry name" value="NAD(P)-binding Rossmann-fold domains"/>
    <property type="match status" value="1"/>
</dbReference>
<dbReference type="InterPro" id="IPR020843">
    <property type="entry name" value="ER"/>
</dbReference>
<evidence type="ECO:0000313" key="7">
    <source>
        <dbReference type="EMBL" id="QPB41917.1"/>
    </source>
</evidence>
<name>A0ABX6UVS7_9PAST</name>
<dbReference type="PANTHER" id="PTHR42940">
    <property type="entry name" value="ALCOHOL DEHYDROGENASE 1-RELATED"/>
    <property type="match status" value="1"/>
</dbReference>
<evidence type="ECO:0000256" key="5">
    <source>
        <dbReference type="ARBA" id="ARBA00023002"/>
    </source>
</evidence>
<feature type="domain" description="Enoyl reductase (ER)" evidence="6">
    <location>
        <begin position="9"/>
        <end position="328"/>
    </location>
</feature>
<evidence type="ECO:0000313" key="8">
    <source>
        <dbReference type="Proteomes" id="UP000663069"/>
    </source>
</evidence>
<dbReference type="Proteomes" id="UP000663069">
    <property type="component" value="Chromosome"/>
</dbReference>
<dbReference type="Pfam" id="PF00107">
    <property type="entry name" value="ADH_zinc_N"/>
    <property type="match status" value="1"/>
</dbReference>
<gene>
    <name evidence="7" type="ORF">IHV77_08280</name>
</gene>
<comment type="similarity">
    <text evidence="2">Belongs to the zinc-containing alcohol dehydrogenase family.</text>
</comment>
<evidence type="ECO:0000256" key="1">
    <source>
        <dbReference type="ARBA" id="ARBA00001947"/>
    </source>
</evidence>
<keyword evidence="3" id="KW-0479">Metal-binding</keyword>
<evidence type="ECO:0000259" key="6">
    <source>
        <dbReference type="SMART" id="SM00829"/>
    </source>
</evidence>
<dbReference type="SMART" id="SM00829">
    <property type="entry name" value="PKS_ER"/>
    <property type="match status" value="1"/>
</dbReference>
<dbReference type="EMBL" id="CP063056">
    <property type="protein sequence ID" value="QPB41917.1"/>
    <property type="molecule type" value="Genomic_DNA"/>
</dbReference>
<protein>
    <submittedName>
        <fullName evidence="7">Alcohol dehydrogenase catalytic domain-containing protein</fullName>
    </submittedName>
</protein>
<reference evidence="7 8" key="1">
    <citation type="submission" date="2020-10" db="EMBL/GenBank/DDBJ databases">
        <title>Genome Sequencing of Rodentibacter spp. strain DSM111151.</title>
        <authorList>
            <person name="Benga L."/>
            <person name="Lautwein T."/>
        </authorList>
    </citation>
    <scope>NUCLEOTIDE SEQUENCE [LARGE SCALE GENOMIC DNA]</scope>
    <source>
        <strain evidence="7 8">DSM 111151</strain>
    </source>
</reference>
<dbReference type="InterPro" id="IPR013149">
    <property type="entry name" value="ADH-like_C"/>
</dbReference>
<dbReference type="InterPro" id="IPR036291">
    <property type="entry name" value="NAD(P)-bd_dom_sf"/>
</dbReference>
<comment type="cofactor">
    <cofactor evidence="1">
        <name>Zn(2+)</name>
        <dbReference type="ChEBI" id="CHEBI:29105"/>
    </cofactor>
</comment>
<keyword evidence="8" id="KW-1185">Reference proteome</keyword>
<dbReference type="PANTHER" id="PTHR42940:SF7">
    <property type="entry name" value="ALCOHOL DEHYDROGENASE-LIKE N-TERMINAL DOMAIN-CONTAINING PROTEIN"/>
    <property type="match status" value="1"/>
</dbReference>
<evidence type="ECO:0000256" key="3">
    <source>
        <dbReference type="ARBA" id="ARBA00022723"/>
    </source>
</evidence>
<dbReference type="Gene3D" id="3.40.50.720">
    <property type="entry name" value="NAD(P)-binding Rossmann-like Domain"/>
    <property type="match status" value="1"/>
</dbReference>
<organism evidence="7 8">
    <name type="scientific">Rodentibacter haemolyticus</name>
    <dbReference type="NCBI Taxonomy" id="2778911"/>
    <lineage>
        <taxon>Bacteria</taxon>
        <taxon>Pseudomonadati</taxon>
        <taxon>Pseudomonadota</taxon>
        <taxon>Gammaproteobacteria</taxon>
        <taxon>Pasteurellales</taxon>
        <taxon>Pasteurellaceae</taxon>
        <taxon>Rodentibacter</taxon>
    </lineage>
</organism>
<dbReference type="Gene3D" id="3.90.180.10">
    <property type="entry name" value="Medium-chain alcohol dehydrogenases, catalytic domain"/>
    <property type="match status" value="1"/>
</dbReference>
<evidence type="ECO:0000256" key="2">
    <source>
        <dbReference type="ARBA" id="ARBA00008072"/>
    </source>
</evidence>
<evidence type="ECO:0000256" key="4">
    <source>
        <dbReference type="ARBA" id="ARBA00022833"/>
    </source>
</evidence>
<dbReference type="RefSeq" id="WP_194811501.1">
    <property type="nucleotide sequence ID" value="NZ_CP063056.1"/>
</dbReference>
<dbReference type="InterPro" id="IPR011032">
    <property type="entry name" value="GroES-like_sf"/>
</dbReference>
<dbReference type="InterPro" id="IPR013154">
    <property type="entry name" value="ADH-like_N"/>
</dbReference>
<keyword evidence="4" id="KW-0862">Zinc</keyword>
<dbReference type="SUPFAM" id="SSF50129">
    <property type="entry name" value="GroES-like"/>
    <property type="match status" value="1"/>
</dbReference>